<dbReference type="PANTHER" id="PTHR45844">
    <property type="entry name" value="TRANSCRIPTION FACTOR BHLH30"/>
    <property type="match status" value="1"/>
</dbReference>
<evidence type="ECO:0000313" key="7">
    <source>
        <dbReference type="EMBL" id="KAG0457670.1"/>
    </source>
</evidence>
<dbReference type="GO" id="GO:0003700">
    <property type="term" value="F:DNA-binding transcription factor activity"/>
    <property type="evidence" value="ECO:0007669"/>
    <property type="project" value="InterPro"/>
</dbReference>
<dbReference type="Gene3D" id="4.10.280.10">
    <property type="entry name" value="Helix-loop-helix DNA-binding domain"/>
    <property type="match status" value="1"/>
</dbReference>
<feature type="region of interest" description="Disordered" evidence="5">
    <location>
        <begin position="1"/>
        <end position="26"/>
    </location>
</feature>
<keyword evidence="2" id="KW-0805">Transcription regulation</keyword>
<sequence length="240" mass="26871">MYLTPPETTNETSDPSRSLPDFTPSMASNPMPGYFMTSLFPADRAETDLSRLLPMDRALLASRNHRDAEKRRRERIKSHMDRLRVILSCDPKIDKASLLAKAVERVRDLKQLTTEISQAQLFPTETDEIIVLPGDHHSVASTSGGSRRAVFEASVCCDDRADLLPELIDTLRDLRMKTLRAEMATLGGRVRNVLLLAQEKDGEYNEGEGGGVRLREALTTVVNRPMLAADRLKRRRVADG</sequence>
<dbReference type="Proteomes" id="UP000636800">
    <property type="component" value="Chromosome 12"/>
</dbReference>
<evidence type="ECO:0000259" key="6">
    <source>
        <dbReference type="PROSITE" id="PS50888"/>
    </source>
</evidence>
<keyword evidence="8" id="KW-1185">Reference proteome</keyword>
<dbReference type="GO" id="GO:0003677">
    <property type="term" value="F:DNA binding"/>
    <property type="evidence" value="ECO:0007669"/>
    <property type="project" value="UniProtKB-KW"/>
</dbReference>
<evidence type="ECO:0000256" key="3">
    <source>
        <dbReference type="ARBA" id="ARBA00023125"/>
    </source>
</evidence>
<name>A0A835PP97_VANPL</name>
<comment type="similarity">
    <text evidence="1">Belongs to the bHLH protein family.</text>
</comment>
<evidence type="ECO:0000256" key="1">
    <source>
        <dbReference type="ARBA" id="ARBA00005510"/>
    </source>
</evidence>
<accession>A0A835PP97</accession>
<dbReference type="OrthoDB" id="1745547at2759"/>
<keyword evidence="3" id="KW-0238">DNA-binding</keyword>
<dbReference type="InterPro" id="IPR045847">
    <property type="entry name" value="AIG1-like"/>
</dbReference>
<organism evidence="7 8">
    <name type="scientific">Vanilla planifolia</name>
    <name type="common">Vanilla</name>
    <dbReference type="NCBI Taxonomy" id="51239"/>
    <lineage>
        <taxon>Eukaryota</taxon>
        <taxon>Viridiplantae</taxon>
        <taxon>Streptophyta</taxon>
        <taxon>Embryophyta</taxon>
        <taxon>Tracheophyta</taxon>
        <taxon>Spermatophyta</taxon>
        <taxon>Magnoliopsida</taxon>
        <taxon>Liliopsida</taxon>
        <taxon>Asparagales</taxon>
        <taxon>Orchidaceae</taxon>
        <taxon>Vanilloideae</taxon>
        <taxon>Vanilleae</taxon>
        <taxon>Vanilla</taxon>
    </lineage>
</organism>
<dbReference type="AlphaFoldDB" id="A0A835PP97"/>
<dbReference type="Pfam" id="PF00010">
    <property type="entry name" value="HLH"/>
    <property type="match status" value="1"/>
</dbReference>
<evidence type="ECO:0000256" key="4">
    <source>
        <dbReference type="ARBA" id="ARBA00023163"/>
    </source>
</evidence>
<reference evidence="7 8" key="1">
    <citation type="journal article" date="2020" name="Nat. Food">
        <title>A phased Vanilla planifolia genome enables genetic improvement of flavour and production.</title>
        <authorList>
            <person name="Hasing T."/>
            <person name="Tang H."/>
            <person name="Brym M."/>
            <person name="Khazi F."/>
            <person name="Huang T."/>
            <person name="Chambers A.H."/>
        </authorList>
    </citation>
    <scope>NUCLEOTIDE SEQUENCE [LARGE SCALE GENOMIC DNA]</scope>
    <source>
        <tissue evidence="7">Leaf</tissue>
    </source>
</reference>
<dbReference type="SMART" id="SM00353">
    <property type="entry name" value="HLH"/>
    <property type="match status" value="1"/>
</dbReference>
<evidence type="ECO:0000313" key="8">
    <source>
        <dbReference type="Proteomes" id="UP000636800"/>
    </source>
</evidence>
<protein>
    <recommendedName>
        <fullName evidence="6">BHLH domain-containing protein</fullName>
    </recommendedName>
</protein>
<keyword evidence="4" id="KW-0804">Transcription</keyword>
<gene>
    <name evidence="7" type="ORF">HPP92_022827</name>
</gene>
<dbReference type="PANTHER" id="PTHR45844:SF19">
    <property type="entry name" value="TRANSCRIPTION FACTOR BHLH106-RELATED"/>
    <property type="match status" value="1"/>
</dbReference>
<proteinExistence type="inferred from homology"/>
<dbReference type="SUPFAM" id="SSF47459">
    <property type="entry name" value="HLH, helix-loop-helix DNA-binding domain"/>
    <property type="match status" value="1"/>
</dbReference>
<dbReference type="PROSITE" id="PS50888">
    <property type="entry name" value="BHLH"/>
    <property type="match status" value="1"/>
</dbReference>
<dbReference type="InterPro" id="IPR036638">
    <property type="entry name" value="HLH_DNA-bd_sf"/>
</dbReference>
<dbReference type="GO" id="GO:0046983">
    <property type="term" value="F:protein dimerization activity"/>
    <property type="evidence" value="ECO:0007669"/>
    <property type="project" value="InterPro"/>
</dbReference>
<evidence type="ECO:0000256" key="5">
    <source>
        <dbReference type="SAM" id="MobiDB-lite"/>
    </source>
</evidence>
<comment type="caution">
    <text evidence="7">The sequence shown here is derived from an EMBL/GenBank/DDBJ whole genome shotgun (WGS) entry which is preliminary data.</text>
</comment>
<dbReference type="EMBL" id="JADCNL010000012">
    <property type="protein sequence ID" value="KAG0457670.1"/>
    <property type="molecule type" value="Genomic_DNA"/>
</dbReference>
<feature type="domain" description="BHLH" evidence="6">
    <location>
        <begin position="60"/>
        <end position="109"/>
    </location>
</feature>
<evidence type="ECO:0000256" key="2">
    <source>
        <dbReference type="ARBA" id="ARBA00023015"/>
    </source>
</evidence>
<dbReference type="InterPro" id="IPR011598">
    <property type="entry name" value="bHLH_dom"/>
</dbReference>
<feature type="compositionally biased region" description="Polar residues" evidence="5">
    <location>
        <begin position="1"/>
        <end position="16"/>
    </location>
</feature>